<proteinExistence type="predicted"/>
<dbReference type="SUPFAM" id="SSF110857">
    <property type="entry name" value="Gamma-glutamyl cyclotransferase-like"/>
    <property type="match status" value="1"/>
</dbReference>
<accession>A0AAE9Y6I1</accession>
<dbReference type="CDD" id="cd06661">
    <property type="entry name" value="GGCT_like"/>
    <property type="match status" value="1"/>
</dbReference>
<gene>
    <name evidence="2" type="ORF">PO878_01880</name>
</gene>
<dbReference type="InterPro" id="IPR036568">
    <property type="entry name" value="GGCT-like_sf"/>
</dbReference>
<keyword evidence="3" id="KW-1185">Reference proteome</keyword>
<evidence type="ECO:0000313" key="2">
    <source>
        <dbReference type="EMBL" id="WCO67467.1"/>
    </source>
</evidence>
<dbReference type="Gene3D" id="3.10.490.10">
    <property type="entry name" value="Gamma-glutamyl cyclotransferase-like"/>
    <property type="match status" value="1"/>
</dbReference>
<feature type="domain" description="Gamma-glutamylcyclotransferase AIG2-like" evidence="1">
    <location>
        <begin position="4"/>
        <end position="105"/>
    </location>
</feature>
<organism evidence="2 3">
    <name type="scientific">Iamia majanohamensis</name>
    <dbReference type="NCBI Taxonomy" id="467976"/>
    <lineage>
        <taxon>Bacteria</taxon>
        <taxon>Bacillati</taxon>
        <taxon>Actinomycetota</taxon>
        <taxon>Acidimicrobiia</taxon>
        <taxon>Acidimicrobiales</taxon>
        <taxon>Iamiaceae</taxon>
        <taxon>Iamia</taxon>
    </lineage>
</organism>
<dbReference type="RefSeq" id="WP_272736988.1">
    <property type="nucleotide sequence ID" value="NZ_CP116942.1"/>
</dbReference>
<dbReference type="InterPro" id="IPR013024">
    <property type="entry name" value="GGCT-like"/>
</dbReference>
<dbReference type="EMBL" id="CP116942">
    <property type="protein sequence ID" value="WCO67467.1"/>
    <property type="molecule type" value="Genomic_DNA"/>
</dbReference>
<evidence type="ECO:0000259" key="1">
    <source>
        <dbReference type="Pfam" id="PF06094"/>
    </source>
</evidence>
<evidence type="ECO:0000313" key="3">
    <source>
        <dbReference type="Proteomes" id="UP001216390"/>
    </source>
</evidence>
<reference evidence="2" key="1">
    <citation type="submission" date="2023-01" db="EMBL/GenBank/DDBJ databases">
        <title>The diversity of Class Acidimicrobiia in South China Sea sediment environments and the proposal of Iamia marina sp. nov., a novel species of the genus Iamia.</title>
        <authorList>
            <person name="He Y."/>
            <person name="Tian X."/>
        </authorList>
    </citation>
    <scope>NUCLEOTIDE SEQUENCE</scope>
    <source>
        <strain evidence="2">DSM 19957</strain>
    </source>
</reference>
<dbReference type="Proteomes" id="UP001216390">
    <property type="component" value="Chromosome"/>
</dbReference>
<name>A0AAE9Y6I1_9ACTN</name>
<dbReference type="InterPro" id="IPR009288">
    <property type="entry name" value="AIG2-like_dom"/>
</dbReference>
<dbReference type="KEGG" id="ima:PO878_01880"/>
<sequence>MPPLFVYGTLMPGHLRWAVLEPHAVGWRPAAVEGRTYDSGRGWPAAVFAPGDDLVRGWAVDLDPDVADVVLAHLDEVEGVDAGLFRRVEVALLGGEPVVAYEWASATGDMVAIDAWDGTDEA</sequence>
<dbReference type="AlphaFoldDB" id="A0AAE9Y6I1"/>
<protein>
    <submittedName>
        <fullName evidence="2">Gamma-glutamylcyclotransferase</fullName>
    </submittedName>
</protein>
<dbReference type="Pfam" id="PF06094">
    <property type="entry name" value="GGACT"/>
    <property type="match status" value="1"/>
</dbReference>